<keyword evidence="4" id="KW-0378">Hydrolase</keyword>
<dbReference type="EMBL" id="QGTW01000014">
    <property type="protein sequence ID" value="PWW20804.1"/>
    <property type="molecule type" value="Genomic_DNA"/>
</dbReference>
<dbReference type="GO" id="GO:0005737">
    <property type="term" value="C:cytoplasm"/>
    <property type="evidence" value="ECO:0007669"/>
    <property type="project" value="TreeGrafter"/>
</dbReference>
<evidence type="ECO:0000313" key="4">
    <source>
        <dbReference type="EMBL" id="PWW20804.1"/>
    </source>
</evidence>
<feature type="region of interest" description="Disordered" evidence="2">
    <location>
        <begin position="48"/>
        <end position="71"/>
    </location>
</feature>
<evidence type="ECO:0000256" key="2">
    <source>
        <dbReference type="SAM" id="MobiDB-lite"/>
    </source>
</evidence>
<evidence type="ECO:0000259" key="3">
    <source>
        <dbReference type="Pfam" id="PF04909"/>
    </source>
</evidence>
<dbReference type="PANTHER" id="PTHR21240">
    <property type="entry name" value="2-AMINO-3-CARBOXYLMUCONATE-6-SEMIALDEHYDE DECARBOXYLASE"/>
    <property type="match status" value="1"/>
</dbReference>
<gene>
    <name evidence="4" type="ORF">DFO73_11497</name>
</gene>
<dbReference type="Pfam" id="PF04909">
    <property type="entry name" value="Amidohydro_2"/>
    <property type="match status" value="1"/>
</dbReference>
<dbReference type="GO" id="GO:0016831">
    <property type="term" value="F:carboxy-lyase activity"/>
    <property type="evidence" value="ECO:0007669"/>
    <property type="project" value="InterPro"/>
</dbReference>
<dbReference type="InterPro" id="IPR032466">
    <property type="entry name" value="Metal_Hydrolase"/>
</dbReference>
<protein>
    <submittedName>
        <fullName evidence="4">Putative TIM-barrel fold metal-dependent hydrolase</fullName>
    </submittedName>
</protein>
<dbReference type="RefSeq" id="WP_110066862.1">
    <property type="nucleotide sequence ID" value="NZ_QGTW01000014.1"/>
</dbReference>
<dbReference type="AlphaFoldDB" id="A0A2V2ZMB2"/>
<keyword evidence="1" id="KW-0456">Lyase</keyword>
<dbReference type="Gene3D" id="3.20.20.140">
    <property type="entry name" value="Metal-dependent hydrolases"/>
    <property type="match status" value="1"/>
</dbReference>
<feature type="domain" description="Amidohydrolase-related" evidence="3">
    <location>
        <begin position="10"/>
        <end position="358"/>
    </location>
</feature>
<dbReference type="PANTHER" id="PTHR21240:SF28">
    <property type="entry name" value="ISO-OROTATE DECARBOXYLASE (EUROFUNG)"/>
    <property type="match status" value="1"/>
</dbReference>
<evidence type="ECO:0000256" key="1">
    <source>
        <dbReference type="ARBA" id="ARBA00023239"/>
    </source>
</evidence>
<evidence type="ECO:0000313" key="5">
    <source>
        <dbReference type="Proteomes" id="UP000247150"/>
    </source>
</evidence>
<dbReference type="Proteomes" id="UP000247150">
    <property type="component" value="Unassembled WGS sequence"/>
</dbReference>
<dbReference type="OrthoDB" id="9777673at2"/>
<dbReference type="InterPro" id="IPR032465">
    <property type="entry name" value="ACMSD"/>
</dbReference>
<accession>A0A2V2ZMB2</accession>
<proteinExistence type="predicted"/>
<organism evidence="4 5">
    <name type="scientific">Cytobacillus oceanisediminis</name>
    <dbReference type="NCBI Taxonomy" id="665099"/>
    <lineage>
        <taxon>Bacteria</taxon>
        <taxon>Bacillati</taxon>
        <taxon>Bacillota</taxon>
        <taxon>Bacilli</taxon>
        <taxon>Bacillales</taxon>
        <taxon>Bacillaceae</taxon>
        <taxon>Cytobacillus</taxon>
    </lineage>
</organism>
<dbReference type="SUPFAM" id="SSF51556">
    <property type="entry name" value="Metallo-dependent hydrolases"/>
    <property type="match status" value="1"/>
</dbReference>
<dbReference type="GO" id="GO:0019748">
    <property type="term" value="P:secondary metabolic process"/>
    <property type="evidence" value="ECO:0007669"/>
    <property type="project" value="TreeGrafter"/>
</dbReference>
<comment type="caution">
    <text evidence="4">The sequence shown here is derived from an EMBL/GenBank/DDBJ whole genome shotgun (WGS) entry which is preliminary data.</text>
</comment>
<sequence length="365" mass="41723">MEANKVNKIIDADVHPWINGDIKGLLPYLGKSMQKVFDCRLTLPDHPLRPPLEKSTSIRLDAKPPGGGAGGSDPIYMREVLLNRYNIEHAILTSVQAGKIVVYPNPIEAAALARAFNDYFLNEWLTIDSRYKLAMCIAVHDPLKAAEEIRRIGHEKGVVAVFMPLFNILMGNSYYYPIYEAAEELGLPILIHPTGTEGGFSTSVSMAGGVPSSYIERHTDFPQIAYGNLVSMVFEGVFVRFPKLKVLAAEFGYSWVPSVMWRMDQNWRNFRKEVPWLEKEPSKYLLDHVRFTSQPVEEPEKGKYLMQIFEMMHAEKTLIFSTDYPHWDNDFPDNTFTTLPEPVRQRIFYDNAAELFNLNKLEITR</sequence>
<dbReference type="GO" id="GO:0016787">
    <property type="term" value="F:hydrolase activity"/>
    <property type="evidence" value="ECO:0007669"/>
    <property type="project" value="UniProtKB-KW"/>
</dbReference>
<dbReference type="InterPro" id="IPR006680">
    <property type="entry name" value="Amidohydro-rel"/>
</dbReference>
<reference evidence="4 5" key="1">
    <citation type="submission" date="2018-05" db="EMBL/GenBank/DDBJ databases">
        <title>Freshwater and sediment microbial communities from various areas in North America, analyzing microbe dynamics in response to fracking.</title>
        <authorList>
            <person name="Lamendella R."/>
        </authorList>
    </citation>
    <scope>NUCLEOTIDE SEQUENCE [LARGE SCALE GENOMIC DNA]</scope>
    <source>
        <strain evidence="4 5">15_TX</strain>
    </source>
</reference>
<name>A0A2V2ZMB2_9BACI</name>